<organism evidence="2">
    <name type="scientific">Eucalyptus grandis</name>
    <name type="common">Flooded gum</name>
    <dbReference type="NCBI Taxonomy" id="71139"/>
    <lineage>
        <taxon>Eukaryota</taxon>
        <taxon>Viridiplantae</taxon>
        <taxon>Streptophyta</taxon>
        <taxon>Embryophyta</taxon>
        <taxon>Tracheophyta</taxon>
        <taxon>Spermatophyta</taxon>
        <taxon>Magnoliopsida</taxon>
        <taxon>eudicotyledons</taxon>
        <taxon>Gunneridae</taxon>
        <taxon>Pentapetalae</taxon>
        <taxon>rosids</taxon>
        <taxon>malvids</taxon>
        <taxon>Myrtales</taxon>
        <taxon>Myrtaceae</taxon>
        <taxon>Myrtoideae</taxon>
        <taxon>Eucalypteae</taxon>
        <taxon>Eucalyptus</taxon>
    </lineage>
</organism>
<gene>
    <name evidence="2" type="ORF">EUGRSUZ_E03218</name>
</gene>
<name>A0A059C9A8_EUCGR</name>
<evidence type="ECO:0000256" key="1">
    <source>
        <dbReference type="SAM" id="MobiDB-lite"/>
    </source>
</evidence>
<protein>
    <submittedName>
        <fullName evidence="2">Uncharacterized protein</fullName>
    </submittedName>
</protein>
<dbReference type="InParanoid" id="A0A059C9A8"/>
<feature type="region of interest" description="Disordered" evidence="1">
    <location>
        <begin position="1"/>
        <end position="25"/>
    </location>
</feature>
<sequence length="78" mass="8672">MIQSRASQSVSGSINSQVTSPPTDPFSVSIVIDLLLAIPMLEPDLYNKAVERACVNPTWREAFIKTLADMRYGLLQYL</sequence>
<evidence type="ECO:0000313" key="2">
    <source>
        <dbReference type="EMBL" id="KCW74505.1"/>
    </source>
</evidence>
<dbReference type="Gramene" id="KCW74505">
    <property type="protein sequence ID" value="KCW74505"/>
    <property type="gene ID" value="EUGRSUZ_E03218"/>
</dbReference>
<feature type="compositionally biased region" description="Polar residues" evidence="1">
    <location>
        <begin position="1"/>
        <end position="21"/>
    </location>
</feature>
<proteinExistence type="predicted"/>
<reference evidence="2" key="1">
    <citation type="submission" date="2013-07" db="EMBL/GenBank/DDBJ databases">
        <title>The genome of Eucalyptus grandis.</title>
        <authorList>
            <person name="Schmutz J."/>
            <person name="Hayes R."/>
            <person name="Myburg A."/>
            <person name="Tuskan G."/>
            <person name="Grattapaglia D."/>
            <person name="Rokhsar D.S."/>
        </authorList>
    </citation>
    <scope>NUCLEOTIDE SEQUENCE</scope>
    <source>
        <tissue evidence="2">Leaf extractions</tissue>
    </source>
</reference>
<accession>A0A059C9A8</accession>
<dbReference type="EMBL" id="KK198757">
    <property type="protein sequence ID" value="KCW74505.1"/>
    <property type="molecule type" value="Genomic_DNA"/>
</dbReference>
<dbReference type="AlphaFoldDB" id="A0A059C9A8"/>